<feature type="transmembrane region" description="Helical" evidence="12">
    <location>
        <begin position="369"/>
        <end position="392"/>
    </location>
</feature>
<dbReference type="SMART" id="SM00173">
    <property type="entry name" value="RAS"/>
    <property type="match status" value="1"/>
</dbReference>
<reference evidence="15" key="1">
    <citation type="submission" date="2023-06" db="EMBL/GenBank/DDBJ databases">
        <title>Genome-scale phylogeny and comparative genomics of the fungal order Sordariales.</title>
        <authorList>
            <consortium name="Lawrence Berkeley National Laboratory"/>
            <person name="Hensen N."/>
            <person name="Bonometti L."/>
            <person name="Westerberg I."/>
            <person name="Brannstrom I.O."/>
            <person name="Guillou S."/>
            <person name="Cros-Aarteil S."/>
            <person name="Calhoun S."/>
            <person name="Haridas S."/>
            <person name="Kuo A."/>
            <person name="Mondo S."/>
            <person name="Pangilinan J."/>
            <person name="Riley R."/>
            <person name="Labutti K."/>
            <person name="Andreopoulos B."/>
            <person name="Lipzen A."/>
            <person name="Chen C."/>
            <person name="Yanf M."/>
            <person name="Daum C."/>
            <person name="Ng V."/>
            <person name="Clum A."/>
            <person name="Steindorff A."/>
            <person name="Ohm R."/>
            <person name="Martin F."/>
            <person name="Silar P."/>
            <person name="Natvig D."/>
            <person name="Lalanne C."/>
            <person name="Gautier V."/>
            <person name="Ament-Velasquez S.L."/>
            <person name="Kruys A."/>
            <person name="Hutchinson M.I."/>
            <person name="Powell A.J."/>
            <person name="Barry K."/>
            <person name="Miller A.N."/>
            <person name="Grigoriev I.V."/>
            <person name="Debuchy R."/>
            <person name="Gladieux P."/>
            <person name="Thoren M.H."/>
            <person name="Johannesson H."/>
        </authorList>
    </citation>
    <scope>NUCLEOTIDE SEQUENCE</scope>
    <source>
        <strain evidence="15">CBS 307.81</strain>
    </source>
</reference>
<evidence type="ECO:0000256" key="1">
    <source>
        <dbReference type="ARBA" id="ARBA00004141"/>
    </source>
</evidence>
<dbReference type="PROSITE" id="PS51419">
    <property type="entry name" value="RAB"/>
    <property type="match status" value="1"/>
</dbReference>
<protein>
    <submittedName>
        <fullName evidence="15">Ras</fullName>
    </submittedName>
</protein>
<dbReference type="PRINTS" id="PR00449">
    <property type="entry name" value="RASTRNSFRMNG"/>
</dbReference>
<feature type="transmembrane region" description="Helical" evidence="12">
    <location>
        <begin position="404"/>
        <end position="425"/>
    </location>
</feature>
<evidence type="ECO:0000256" key="2">
    <source>
        <dbReference type="ARBA" id="ARBA00006270"/>
    </source>
</evidence>
<dbReference type="InterPro" id="IPR001806">
    <property type="entry name" value="Small_GTPase"/>
</dbReference>
<dbReference type="CDD" id="cd01862">
    <property type="entry name" value="Rab7"/>
    <property type="match status" value="1"/>
</dbReference>
<comment type="caution">
    <text evidence="15">The sequence shown here is derived from an EMBL/GenBank/DDBJ whole genome shotgun (WGS) entry which is preliminary data.</text>
</comment>
<feature type="domain" description="EamA" evidence="13">
    <location>
        <begin position="343"/>
        <end position="417"/>
    </location>
</feature>
<dbReference type="Gene3D" id="3.40.50.300">
    <property type="entry name" value="P-loop containing nucleotide triphosphate hydrolases"/>
    <property type="match status" value="1"/>
</dbReference>
<keyword evidence="5" id="KW-0547">Nucleotide-binding</keyword>
<feature type="domain" description="DUF3955" evidence="14">
    <location>
        <begin position="228"/>
        <end position="282"/>
    </location>
</feature>
<accession>A0AA39ZG91</accession>
<evidence type="ECO:0000256" key="6">
    <source>
        <dbReference type="ARBA" id="ARBA00022989"/>
    </source>
</evidence>
<comment type="similarity">
    <text evidence="2">Belongs to the small GTPase superfamily. Rab family.</text>
</comment>
<evidence type="ECO:0000313" key="15">
    <source>
        <dbReference type="EMBL" id="KAK0670491.1"/>
    </source>
</evidence>
<keyword evidence="8 12" id="KW-0472">Membrane</keyword>
<evidence type="ECO:0000256" key="12">
    <source>
        <dbReference type="SAM" id="Phobius"/>
    </source>
</evidence>
<keyword evidence="10" id="KW-0636">Prenylation</keyword>
<feature type="transmembrane region" description="Helical" evidence="12">
    <location>
        <begin position="445"/>
        <end position="463"/>
    </location>
</feature>
<comment type="subcellular location">
    <subcellularLocation>
        <location evidence="1">Membrane</location>
        <topology evidence="1">Multi-pass membrane protein</topology>
    </subcellularLocation>
</comment>
<dbReference type="EMBL" id="JAULSY010000031">
    <property type="protein sequence ID" value="KAK0670491.1"/>
    <property type="molecule type" value="Genomic_DNA"/>
</dbReference>
<proteinExistence type="inferred from homology"/>
<dbReference type="Pfam" id="PF13127">
    <property type="entry name" value="DUF3955"/>
    <property type="match status" value="1"/>
</dbReference>
<evidence type="ECO:0000256" key="7">
    <source>
        <dbReference type="ARBA" id="ARBA00023134"/>
    </source>
</evidence>
<keyword evidence="7" id="KW-0342">GTP-binding</keyword>
<evidence type="ECO:0000256" key="8">
    <source>
        <dbReference type="ARBA" id="ARBA00023136"/>
    </source>
</evidence>
<dbReference type="GO" id="GO:0005525">
    <property type="term" value="F:GTP binding"/>
    <property type="evidence" value="ECO:0007669"/>
    <property type="project" value="UniProtKB-KW"/>
</dbReference>
<sequence length="601" mass="66926">MASRKKVLLKVIILGDSGVGKTSLMNQYVNKKFSASYKATIGADFLTREVLVDDRQVTMQLWDTAGQERFQSLGVAFYRGADCCVLVYDVNNSKSFDALDSWRDEFLIQASPRDPDNFPFVVLGNKIDVEESKRVISTKRAMTFCQSKGGIPYFETSAKEAINVEQAFEVIARNALLQEESEEFSGDFQDPINIHIENDRDGGRLSHLESPPPPSHKSKLLGGVARKTLGICLLLVVVFFWTISNFLASYIFSDGTYSKPFFLVYVNTSMFAISLLPMTARYTIQNGWHTTLSQAKELWKGRSAPLLKTNQDDSEDEERLLVEDEGSLEANSLAPKEEKLSLRETAWLSLEFCMLWFFANYFASACLEYTSVGSVTILTSTSSIWTLIFGALKRVEGFTVRKLIGVLASLVGVILISSVDLSGANDDSRGSFPHKSTWEIAVGDSMALFSAVVYGIYVTVMKLRVGNEERVNMGLFFGLVGLFNVVFLWPGFFLLHFTGLEPFEWPPTGTVWAIIMLNSVASFFSDIIWAYAMLLTTPLIVTVGLSLNIPVSLVGEMIQYSQYSSWLYWVGAGIVVLSFVFVTHESQEGEGGSKEQERTGV</sequence>
<keyword evidence="4 12" id="KW-0812">Transmembrane</keyword>
<keyword evidence="16" id="KW-1185">Reference proteome</keyword>
<feature type="region of interest" description="Disordered" evidence="11">
    <location>
        <begin position="200"/>
        <end position="219"/>
    </location>
</feature>
<dbReference type="GO" id="GO:0003924">
    <property type="term" value="F:GTPase activity"/>
    <property type="evidence" value="ECO:0007669"/>
    <property type="project" value="InterPro"/>
</dbReference>
<keyword evidence="3" id="KW-0488">Methylation</keyword>
<name>A0AA39ZG91_9PEZI</name>
<evidence type="ECO:0000313" key="16">
    <source>
        <dbReference type="Proteomes" id="UP001174997"/>
    </source>
</evidence>
<organism evidence="15 16">
    <name type="scientific">Cercophora samala</name>
    <dbReference type="NCBI Taxonomy" id="330535"/>
    <lineage>
        <taxon>Eukaryota</taxon>
        <taxon>Fungi</taxon>
        <taxon>Dikarya</taxon>
        <taxon>Ascomycota</taxon>
        <taxon>Pezizomycotina</taxon>
        <taxon>Sordariomycetes</taxon>
        <taxon>Sordariomycetidae</taxon>
        <taxon>Sordariales</taxon>
        <taxon>Lasiosphaeriaceae</taxon>
        <taxon>Cercophora</taxon>
    </lineage>
</organism>
<dbReference type="GO" id="GO:0000329">
    <property type="term" value="C:fungal-type vacuole membrane"/>
    <property type="evidence" value="ECO:0007669"/>
    <property type="project" value="TreeGrafter"/>
</dbReference>
<dbReference type="PROSITE" id="PS51421">
    <property type="entry name" value="RAS"/>
    <property type="match status" value="1"/>
</dbReference>
<dbReference type="InterPro" id="IPR005225">
    <property type="entry name" value="Small_GTP-bd"/>
</dbReference>
<evidence type="ECO:0000256" key="10">
    <source>
        <dbReference type="ARBA" id="ARBA00023289"/>
    </source>
</evidence>
<dbReference type="PANTHER" id="PTHR23051:SF0">
    <property type="entry name" value="SOLUTE CARRIER FAMILY 35 MEMBER F5"/>
    <property type="match status" value="1"/>
</dbReference>
<dbReference type="SMART" id="SM00176">
    <property type="entry name" value="RAN"/>
    <property type="match status" value="1"/>
</dbReference>
<evidence type="ECO:0000256" key="5">
    <source>
        <dbReference type="ARBA" id="ARBA00022741"/>
    </source>
</evidence>
<dbReference type="SUPFAM" id="SSF52540">
    <property type="entry name" value="P-loop containing nucleoside triphosphate hydrolases"/>
    <property type="match status" value="1"/>
</dbReference>
<dbReference type="SMART" id="SM00174">
    <property type="entry name" value="RHO"/>
    <property type="match status" value="1"/>
</dbReference>
<dbReference type="SUPFAM" id="SSF103481">
    <property type="entry name" value="Multidrug resistance efflux transporter EmrE"/>
    <property type="match status" value="1"/>
</dbReference>
<dbReference type="Pfam" id="PF00071">
    <property type="entry name" value="Ras"/>
    <property type="match status" value="1"/>
</dbReference>
<evidence type="ECO:0000259" key="14">
    <source>
        <dbReference type="Pfam" id="PF13127"/>
    </source>
</evidence>
<gene>
    <name evidence="15" type="ORF">QBC41DRAFT_355025</name>
</gene>
<dbReference type="InterPro" id="IPR025016">
    <property type="entry name" value="DUF3955"/>
</dbReference>
<evidence type="ECO:0000259" key="13">
    <source>
        <dbReference type="Pfam" id="PF00892"/>
    </source>
</evidence>
<keyword evidence="9" id="KW-0449">Lipoprotein</keyword>
<dbReference type="InterPro" id="IPR027417">
    <property type="entry name" value="P-loop_NTPase"/>
</dbReference>
<dbReference type="Proteomes" id="UP001174997">
    <property type="component" value="Unassembled WGS sequence"/>
</dbReference>
<dbReference type="PANTHER" id="PTHR23051">
    <property type="entry name" value="SOLUTE CARRIER FAMILY 35, MEMBER F5"/>
    <property type="match status" value="1"/>
</dbReference>
<evidence type="ECO:0000256" key="9">
    <source>
        <dbReference type="ARBA" id="ARBA00023288"/>
    </source>
</evidence>
<dbReference type="Pfam" id="PF00892">
    <property type="entry name" value="EamA"/>
    <property type="match status" value="1"/>
</dbReference>
<evidence type="ECO:0000256" key="4">
    <source>
        <dbReference type="ARBA" id="ARBA00022692"/>
    </source>
</evidence>
<dbReference type="PROSITE" id="PS51420">
    <property type="entry name" value="RHO"/>
    <property type="match status" value="1"/>
</dbReference>
<dbReference type="InterPro" id="IPR037185">
    <property type="entry name" value="EmrE-like"/>
</dbReference>
<feature type="transmembrane region" description="Helical" evidence="12">
    <location>
        <begin position="229"/>
        <end position="252"/>
    </location>
</feature>
<feature type="transmembrane region" description="Helical" evidence="12">
    <location>
        <begin position="345"/>
        <end position="363"/>
    </location>
</feature>
<keyword evidence="6 12" id="KW-1133">Transmembrane helix</keyword>
<evidence type="ECO:0000256" key="3">
    <source>
        <dbReference type="ARBA" id="ARBA00022481"/>
    </source>
</evidence>
<dbReference type="AlphaFoldDB" id="A0AA39ZG91"/>
<dbReference type="FunFam" id="3.40.50.300:FF:000086">
    <property type="entry name" value="Ras-related small GTPase"/>
    <property type="match status" value="1"/>
</dbReference>
<feature type="transmembrane region" description="Helical" evidence="12">
    <location>
        <begin position="566"/>
        <end position="584"/>
    </location>
</feature>
<dbReference type="NCBIfam" id="TIGR00231">
    <property type="entry name" value="small_GTP"/>
    <property type="match status" value="1"/>
</dbReference>
<feature type="transmembrane region" description="Helical" evidence="12">
    <location>
        <begin position="475"/>
        <end position="497"/>
    </location>
</feature>
<dbReference type="SMART" id="SM00175">
    <property type="entry name" value="RAB"/>
    <property type="match status" value="1"/>
</dbReference>
<dbReference type="InterPro" id="IPR000620">
    <property type="entry name" value="EamA_dom"/>
</dbReference>
<feature type="transmembrane region" description="Helical" evidence="12">
    <location>
        <begin position="264"/>
        <end position="284"/>
    </location>
</feature>
<evidence type="ECO:0000256" key="11">
    <source>
        <dbReference type="SAM" id="MobiDB-lite"/>
    </source>
</evidence>